<proteinExistence type="predicted"/>
<keyword evidence="2" id="KW-1185">Reference proteome</keyword>
<dbReference type="EMBL" id="HG001524">
    <property type="protein sequence ID" value="CDF32603.1"/>
    <property type="molecule type" value="Genomic_DNA"/>
</dbReference>
<dbReference type="RefSeq" id="XP_005712374.1">
    <property type="nucleotide sequence ID" value="XM_005712317.1"/>
</dbReference>
<sequence>MASFWAQLRANMGRLSSKPLVGLIQATAEPELLVDDALAVSQDEEGADARGAEIDVTGPTDVWQPCTAVKRKLVVYYAQWVALSDVCEECLLEIVGARTDVAKAVEDQRMQEPLSPQDARLQVTAMAGDLRREMIELDAEMERIREGLDGERVEF</sequence>
<organism evidence="1 2">
    <name type="scientific">Chondrus crispus</name>
    <name type="common">Carrageen Irish moss</name>
    <name type="synonym">Polymorpha crispa</name>
    <dbReference type="NCBI Taxonomy" id="2769"/>
    <lineage>
        <taxon>Eukaryota</taxon>
        <taxon>Rhodophyta</taxon>
        <taxon>Florideophyceae</taxon>
        <taxon>Rhodymeniophycidae</taxon>
        <taxon>Gigartinales</taxon>
        <taxon>Gigartinaceae</taxon>
        <taxon>Chondrus</taxon>
    </lineage>
</organism>
<evidence type="ECO:0000313" key="1">
    <source>
        <dbReference type="EMBL" id="CDF32603.1"/>
    </source>
</evidence>
<dbReference type="AlphaFoldDB" id="R7Q411"/>
<dbReference type="Proteomes" id="UP000012073">
    <property type="component" value="Unassembled WGS sequence"/>
</dbReference>
<accession>R7Q411</accession>
<evidence type="ECO:0000313" key="2">
    <source>
        <dbReference type="Proteomes" id="UP000012073"/>
    </source>
</evidence>
<reference evidence="2" key="1">
    <citation type="journal article" date="2013" name="Proc. Natl. Acad. Sci. U.S.A.">
        <title>Genome structure and metabolic features in the red seaweed Chondrus crispus shed light on evolution of the Archaeplastida.</title>
        <authorList>
            <person name="Collen J."/>
            <person name="Porcel B."/>
            <person name="Carre W."/>
            <person name="Ball S.G."/>
            <person name="Chaparro C."/>
            <person name="Tonon T."/>
            <person name="Barbeyron T."/>
            <person name="Michel G."/>
            <person name="Noel B."/>
            <person name="Valentin K."/>
            <person name="Elias M."/>
            <person name="Artiguenave F."/>
            <person name="Arun A."/>
            <person name="Aury J.M."/>
            <person name="Barbosa-Neto J.F."/>
            <person name="Bothwell J.H."/>
            <person name="Bouget F.Y."/>
            <person name="Brillet L."/>
            <person name="Cabello-Hurtado F."/>
            <person name="Capella-Gutierrez S."/>
            <person name="Charrier B."/>
            <person name="Cladiere L."/>
            <person name="Cock J.M."/>
            <person name="Coelho S.M."/>
            <person name="Colleoni C."/>
            <person name="Czjzek M."/>
            <person name="Da Silva C."/>
            <person name="Delage L."/>
            <person name="Denoeud F."/>
            <person name="Deschamps P."/>
            <person name="Dittami S.M."/>
            <person name="Gabaldon T."/>
            <person name="Gachon C.M."/>
            <person name="Groisillier A."/>
            <person name="Herve C."/>
            <person name="Jabbari K."/>
            <person name="Katinka M."/>
            <person name="Kloareg B."/>
            <person name="Kowalczyk N."/>
            <person name="Labadie K."/>
            <person name="Leblanc C."/>
            <person name="Lopez P.J."/>
            <person name="McLachlan D.H."/>
            <person name="Meslet-Cladiere L."/>
            <person name="Moustafa A."/>
            <person name="Nehr Z."/>
            <person name="Nyvall Collen P."/>
            <person name="Panaud O."/>
            <person name="Partensky F."/>
            <person name="Poulain J."/>
            <person name="Rensing S.A."/>
            <person name="Rousvoal S."/>
            <person name="Samson G."/>
            <person name="Symeonidi A."/>
            <person name="Weissenbach J."/>
            <person name="Zambounis A."/>
            <person name="Wincker P."/>
            <person name="Boyen C."/>
        </authorList>
    </citation>
    <scope>NUCLEOTIDE SEQUENCE [LARGE SCALE GENOMIC DNA]</scope>
    <source>
        <strain evidence="2">cv. Stackhouse</strain>
    </source>
</reference>
<dbReference type="GeneID" id="17320090"/>
<protein>
    <submittedName>
        <fullName evidence="1">Uncharacterized protein</fullName>
    </submittedName>
</protein>
<dbReference type="Gramene" id="CDF32603">
    <property type="protein sequence ID" value="CDF32603"/>
    <property type="gene ID" value="CHC_T00008214001"/>
</dbReference>
<gene>
    <name evidence="1" type="ORF">CHC_T00008214001</name>
</gene>
<name>R7Q411_CHOCR</name>
<dbReference type="KEGG" id="ccp:CHC_T00008214001"/>